<keyword evidence="11" id="KW-0804">Transcription</keyword>
<dbReference type="InterPro" id="IPR001965">
    <property type="entry name" value="Znf_PHD"/>
</dbReference>
<dbReference type="SMART" id="SM00551">
    <property type="entry name" value="ZnF_TAZ"/>
    <property type="match status" value="1"/>
</dbReference>
<dbReference type="GO" id="GO:0005634">
    <property type="term" value="C:nucleus"/>
    <property type="evidence" value="ECO:0007669"/>
    <property type="project" value="UniProtKB-SubCell"/>
</dbReference>
<dbReference type="Pfam" id="PF08214">
    <property type="entry name" value="HAT_KAT11"/>
    <property type="match status" value="1"/>
</dbReference>
<dbReference type="PANTHER" id="PTHR13808">
    <property type="entry name" value="CBP/P300-RELATED"/>
    <property type="match status" value="1"/>
</dbReference>
<comment type="catalytic activity">
    <reaction evidence="14">
        <text>L-lysyl-[protein] + acetyl-CoA = N(6)-acetyl-L-lysyl-[protein] + CoA + H(+)</text>
        <dbReference type="Rhea" id="RHEA:45948"/>
        <dbReference type="Rhea" id="RHEA-COMP:9752"/>
        <dbReference type="Rhea" id="RHEA-COMP:10731"/>
        <dbReference type="ChEBI" id="CHEBI:15378"/>
        <dbReference type="ChEBI" id="CHEBI:29969"/>
        <dbReference type="ChEBI" id="CHEBI:57287"/>
        <dbReference type="ChEBI" id="CHEBI:57288"/>
        <dbReference type="ChEBI" id="CHEBI:61930"/>
        <dbReference type="EC" id="2.3.1.48"/>
    </reaction>
</comment>
<proteinExistence type="predicted"/>
<dbReference type="GO" id="GO:0005667">
    <property type="term" value="C:transcription regulator complex"/>
    <property type="evidence" value="ECO:0007669"/>
    <property type="project" value="TreeGrafter"/>
</dbReference>
<evidence type="ECO:0000256" key="1">
    <source>
        <dbReference type="ARBA" id="ARBA00002581"/>
    </source>
</evidence>
<organism evidence="20 21">
    <name type="scientific">Fraxinus pennsylvanica</name>
    <dbReference type="NCBI Taxonomy" id="56036"/>
    <lineage>
        <taxon>Eukaryota</taxon>
        <taxon>Viridiplantae</taxon>
        <taxon>Streptophyta</taxon>
        <taxon>Embryophyta</taxon>
        <taxon>Tracheophyta</taxon>
        <taxon>Spermatophyta</taxon>
        <taxon>Magnoliopsida</taxon>
        <taxon>eudicotyledons</taxon>
        <taxon>Gunneridae</taxon>
        <taxon>Pentapetalae</taxon>
        <taxon>asterids</taxon>
        <taxon>lamiids</taxon>
        <taxon>Lamiales</taxon>
        <taxon>Oleaceae</taxon>
        <taxon>Oleeae</taxon>
        <taxon>Fraxinus</taxon>
    </lineage>
</organism>
<feature type="domain" description="TAZ-type" evidence="17">
    <location>
        <begin position="1424"/>
        <end position="1510"/>
    </location>
</feature>
<dbReference type="GO" id="GO:0045944">
    <property type="term" value="P:positive regulation of transcription by RNA polymerase II"/>
    <property type="evidence" value="ECO:0007669"/>
    <property type="project" value="TreeGrafter"/>
</dbReference>
<dbReference type="GO" id="GO:0000123">
    <property type="term" value="C:histone acetyltransferase complex"/>
    <property type="evidence" value="ECO:0007669"/>
    <property type="project" value="TreeGrafter"/>
</dbReference>
<dbReference type="EC" id="2.3.1.48" evidence="3"/>
<protein>
    <recommendedName>
        <fullName evidence="3">histone acetyltransferase</fullName>
        <ecNumber evidence="3">2.3.1.48</ecNumber>
    </recommendedName>
</protein>
<evidence type="ECO:0000256" key="4">
    <source>
        <dbReference type="ARBA" id="ARBA00022679"/>
    </source>
</evidence>
<keyword evidence="12" id="KW-0539">Nucleus</keyword>
<dbReference type="EMBL" id="OU503036">
    <property type="protein sequence ID" value="CAI9752791.1"/>
    <property type="molecule type" value="Genomic_DNA"/>
</dbReference>
<dbReference type="Pfam" id="PF02135">
    <property type="entry name" value="zf-TAZ"/>
    <property type="match status" value="1"/>
</dbReference>
<dbReference type="GO" id="GO:0008270">
    <property type="term" value="F:zinc ion binding"/>
    <property type="evidence" value="ECO:0007669"/>
    <property type="project" value="UniProtKB-KW"/>
</dbReference>
<dbReference type="PROSITE" id="PS51727">
    <property type="entry name" value="CBP_P300_HAT"/>
    <property type="match status" value="1"/>
</dbReference>
<name>A0AAD1YJY1_9LAMI</name>
<dbReference type="CDD" id="cd02249">
    <property type="entry name" value="ZZ"/>
    <property type="match status" value="1"/>
</dbReference>
<keyword evidence="7" id="KW-0862">Zinc</keyword>
<keyword evidence="5" id="KW-0479">Metal-binding</keyword>
<accession>A0AAD1YJY1</accession>
<dbReference type="Proteomes" id="UP000834106">
    <property type="component" value="Chromosome 1"/>
</dbReference>
<dbReference type="InterPro" id="IPR043145">
    <property type="entry name" value="Znf_ZZ_sf"/>
</dbReference>
<dbReference type="CDD" id="cd15614">
    <property type="entry name" value="PHD_HAC_like"/>
    <property type="match status" value="1"/>
</dbReference>
<evidence type="ECO:0000313" key="20">
    <source>
        <dbReference type="EMBL" id="CAI9752791.1"/>
    </source>
</evidence>
<evidence type="ECO:0000313" key="21">
    <source>
        <dbReference type="Proteomes" id="UP000834106"/>
    </source>
</evidence>
<dbReference type="SUPFAM" id="SSF57933">
    <property type="entry name" value="TAZ domain"/>
    <property type="match status" value="1"/>
</dbReference>
<evidence type="ECO:0000259" key="17">
    <source>
        <dbReference type="PROSITE" id="PS50134"/>
    </source>
</evidence>
<dbReference type="InterPro" id="IPR000197">
    <property type="entry name" value="Znf_TAZ"/>
</dbReference>
<dbReference type="GO" id="GO:0003713">
    <property type="term" value="F:transcription coactivator activity"/>
    <property type="evidence" value="ECO:0007669"/>
    <property type="project" value="TreeGrafter"/>
</dbReference>
<dbReference type="SUPFAM" id="SSF57850">
    <property type="entry name" value="RING/U-box"/>
    <property type="match status" value="2"/>
</dbReference>
<evidence type="ECO:0000256" key="9">
    <source>
        <dbReference type="ARBA" id="ARBA00023015"/>
    </source>
</evidence>
<dbReference type="PROSITE" id="PS01359">
    <property type="entry name" value="ZF_PHD_1"/>
    <property type="match status" value="1"/>
</dbReference>
<dbReference type="SUPFAM" id="SSF57903">
    <property type="entry name" value="FYVE/PHD zinc finger"/>
    <property type="match status" value="1"/>
</dbReference>
<keyword evidence="6 15" id="KW-0863">Zinc-finger</keyword>
<dbReference type="SMART" id="SM00291">
    <property type="entry name" value="ZnF_ZZ"/>
    <property type="match status" value="2"/>
</dbReference>
<evidence type="ECO:0000256" key="10">
    <source>
        <dbReference type="ARBA" id="ARBA00023159"/>
    </source>
</evidence>
<evidence type="ECO:0000256" key="14">
    <source>
        <dbReference type="ARBA" id="ARBA00048017"/>
    </source>
</evidence>
<feature type="domain" description="ZZ-type" evidence="18">
    <location>
        <begin position="1366"/>
        <end position="1417"/>
    </location>
</feature>
<dbReference type="Gene3D" id="1.20.1020.10">
    <property type="entry name" value="TAZ domain"/>
    <property type="match status" value="1"/>
</dbReference>
<evidence type="ECO:0000256" key="12">
    <source>
        <dbReference type="ARBA" id="ARBA00023242"/>
    </source>
</evidence>
<evidence type="ECO:0000256" key="5">
    <source>
        <dbReference type="ARBA" id="ARBA00022723"/>
    </source>
</evidence>
<evidence type="ECO:0000256" key="3">
    <source>
        <dbReference type="ARBA" id="ARBA00013184"/>
    </source>
</evidence>
<dbReference type="PROSITE" id="PS50134">
    <property type="entry name" value="ZF_TAZ"/>
    <property type="match status" value="1"/>
</dbReference>
<gene>
    <name evidence="20" type="ORF">FPE_LOCUS222</name>
</gene>
<dbReference type="SMART" id="SM00249">
    <property type="entry name" value="PHD"/>
    <property type="match status" value="1"/>
</dbReference>
<evidence type="ECO:0000256" key="2">
    <source>
        <dbReference type="ARBA" id="ARBA00004123"/>
    </source>
</evidence>
<comment type="subcellular location">
    <subcellularLocation>
        <location evidence="2">Nucleus</location>
    </subcellularLocation>
</comment>
<dbReference type="Gene3D" id="3.30.40.10">
    <property type="entry name" value="Zinc/RING finger domain, C3HC4 (zinc finger)"/>
    <property type="match status" value="1"/>
</dbReference>
<dbReference type="InterPro" id="IPR013083">
    <property type="entry name" value="Znf_RING/FYVE/PHD"/>
</dbReference>
<evidence type="ECO:0000256" key="13">
    <source>
        <dbReference type="ARBA" id="ARBA00023315"/>
    </source>
</evidence>
<dbReference type="Pfam" id="PF00628">
    <property type="entry name" value="PHD"/>
    <property type="match status" value="1"/>
</dbReference>
<dbReference type="Pfam" id="PF00569">
    <property type="entry name" value="ZZ"/>
    <property type="match status" value="2"/>
</dbReference>
<dbReference type="SMART" id="SM01250">
    <property type="entry name" value="KAT11"/>
    <property type="match status" value="1"/>
</dbReference>
<dbReference type="InterPro" id="IPR019786">
    <property type="entry name" value="Zinc_finger_PHD-type_CS"/>
</dbReference>
<dbReference type="InterPro" id="IPR013178">
    <property type="entry name" value="Histone_AcTrfase_Rtt109/CBP"/>
</dbReference>
<evidence type="ECO:0000256" key="8">
    <source>
        <dbReference type="ARBA" id="ARBA00022853"/>
    </source>
</evidence>
<dbReference type="PROSITE" id="PS50135">
    <property type="entry name" value="ZF_ZZ_2"/>
    <property type="match status" value="1"/>
</dbReference>
<keyword evidence="9" id="KW-0805">Transcription regulation</keyword>
<dbReference type="InterPro" id="IPR019787">
    <property type="entry name" value="Znf_PHD-finger"/>
</dbReference>
<dbReference type="PROSITE" id="PS50016">
    <property type="entry name" value="ZF_PHD_2"/>
    <property type="match status" value="1"/>
</dbReference>
<feature type="domain" description="CBP/p300-type HAT" evidence="19">
    <location>
        <begin position="932"/>
        <end position="1364"/>
    </location>
</feature>
<dbReference type="Gene3D" id="3.30.60.90">
    <property type="match status" value="2"/>
</dbReference>
<dbReference type="PANTHER" id="PTHR13808:SF53">
    <property type="entry name" value="HISTONE ACETYLTRANSFERASE HAC2"/>
    <property type="match status" value="1"/>
</dbReference>
<dbReference type="GO" id="GO:0004402">
    <property type="term" value="F:histone acetyltransferase activity"/>
    <property type="evidence" value="ECO:0007669"/>
    <property type="project" value="InterPro"/>
</dbReference>
<dbReference type="InterPro" id="IPR035898">
    <property type="entry name" value="TAZ_dom_sf"/>
</dbReference>
<evidence type="ECO:0000259" key="16">
    <source>
        <dbReference type="PROSITE" id="PS50016"/>
    </source>
</evidence>
<keyword evidence="8" id="KW-0156">Chromatin regulator</keyword>
<keyword evidence="4" id="KW-0808">Transferase</keyword>
<evidence type="ECO:0000256" key="11">
    <source>
        <dbReference type="ARBA" id="ARBA00023163"/>
    </source>
</evidence>
<comment type="function">
    <text evidence="1">Acetyltransferase enzyme. Acetylates histones, giving a specific tag for transcriptional activation.</text>
</comment>
<dbReference type="InterPro" id="IPR031162">
    <property type="entry name" value="CBP_P300_HAT"/>
</dbReference>
<dbReference type="GO" id="GO:0031490">
    <property type="term" value="F:chromatin DNA binding"/>
    <property type="evidence" value="ECO:0007669"/>
    <property type="project" value="TreeGrafter"/>
</dbReference>
<evidence type="ECO:0000256" key="7">
    <source>
        <dbReference type="ARBA" id="ARBA00022833"/>
    </source>
</evidence>
<evidence type="ECO:0000259" key="19">
    <source>
        <dbReference type="PROSITE" id="PS51727"/>
    </source>
</evidence>
<dbReference type="PROSITE" id="PS01357">
    <property type="entry name" value="ZF_ZZ_1"/>
    <property type="match status" value="1"/>
</dbReference>
<reference evidence="20" key="1">
    <citation type="submission" date="2023-05" db="EMBL/GenBank/DDBJ databases">
        <authorList>
            <person name="Huff M."/>
        </authorList>
    </citation>
    <scope>NUCLEOTIDE SEQUENCE</scope>
</reference>
<keyword evidence="10" id="KW-0010">Activator</keyword>
<keyword evidence="21" id="KW-1185">Reference proteome</keyword>
<keyword evidence="13" id="KW-0012">Acyltransferase</keyword>
<evidence type="ECO:0000256" key="15">
    <source>
        <dbReference type="PROSITE-ProRule" id="PRU00228"/>
    </source>
</evidence>
<feature type="domain" description="PHD-type" evidence="16">
    <location>
        <begin position="842"/>
        <end position="919"/>
    </location>
</feature>
<evidence type="ECO:0000256" key="6">
    <source>
        <dbReference type="ARBA" id="ARBA00022771"/>
    </source>
</evidence>
<dbReference type="InterPro" id="IPR000433">
    <property type="entry name" value="Znf_ZZ"/>
</dbReference>
<sequence>MNTNVCILDPVNNHIMKRSVQAFSTLQQRFSDGFNHQFSEEQLQNCRTSSPYPDRGNELRRNEIEKNFQQQTNLEWRKQLYDFGSDMGGRLFGGSAFKECVNEEILSHQLQYLNQQQIIDARALYEASSFPPIPRTTAAFGVSSGFYDLNSSYPWFDYSMASTAACSTVRVSNIESSLHFQEPQNDTHGAVSTLVACDGKNMFSSVNLNNFPGEVSPSPEQISSIMACSDEDWHSYKDHLEGGQAFSLSSLQGSESTSGNNILQHHINQDESNLMKCGGLVENNLNVYHANAPSFLGKNSKLVKYNAWIPEQVPLRTPEDANDLSGMIVSEPESSHVELFQFEAQMLEPKRSHQRPYPHFQHFDESSKAQTNGCTVEFKKCYNRTAGKWSLKLPQPLVDQSCAVQRELWDVQPAKPSDSILSLHNILFSYITYKSMPMNAENRQDFVDYMHLTVCNDQRCACDKYRILISHFDTCHYTGCSICKPVRELGHVDRIYLGSGKAKRDLQSIDSDSIGSYIIEDPQPSPKRLRMENVVASDGWPMGAVPLPVKQPFDTKKYPQRFGIPVHNREDAMEVNKEFLSFMEEDTIQTGVTRNYISDSNGECANCSFRKTEGHLKLGQPSEAPIYNNDSDETSKEVFRFTRNSRMRGNDAADNKLQGNGYASSLPEELIVGCEQREMYFECTGNANSFGTFNAQILNSESMPALSEEQIVGRQGKEIKPMSKAEHVRLGANCVSDETAVHYQLGIELKDSKGLGISLTDFFTEEQIKEHLHSFNHCRSQNVMEESTENTDVHSLGENTCQLCAIDRLVFTPSPIYCSSCGARIKHKLTYYWTEDETGAGYCFCALCFRRSRGGSISFRGMTFSKEKLHKDKNDEEVEESWVQCDKCQRWQHEICALFNPKRDLEGKGKYICPFCRLAEIAAKEHVSTPAAFGAKDLPRTMLSDHIEERLFRSLKREREERAKLYGKSLIEVPEATDLVVRVVLAVNKQLKVSQKFLDILHGENYPTEFPYRSKVILLFQKIEGVDVCIFGMYVQEFGSECRQPNQRCIYISYLDSVKYFRPEIETVNGEAVRTFVYHEILIGYLDYSKQRGFTTCYIWACPPIKGEDYILYCHPEVQKTPKTDKLRHWYKKMLRKAIEDNIVVDYTNLYDHFFVRNGNCNIKITAAGLPYFDGDYWSGAAEDVIRSIEKESGGFGRKVKKVVTKRTFKAMGHSDLSADATKDILVMQKLGQSILPKKEDFIIVRLQFTCINCHEVILSGSRWSCNQCNNFHLCVRCLEPKQISDKIKAHSGINGEKHPLCQIAVTDVAADTEDKDVILDNNFFEQRHSFLSFCQANHYQFDTLRRAKHSSMMILYHLNKMTEQTKGISCNICQKDIMVQWHCKICPEFDVCAACYQREGGRCHIHELIQHLSNADCETKIKQTQHRKVMEKRELLNLLVHANSCRETQDHPCSHPNCGSVKKFFLHSRNCEVRFSGGCKHCKKIWFLLCLHSNNCREFNCSMPRCMELKKYREMHATACDSRKDSTYNEASILGCTIANC</sequence>
<dbReference type="InterPro" id="IPR011011">
    <property type="entry name" value="Znf_FYVE_PHD"/>
</dbReference>
<evidence type="ECO:0000259" key="18">
    <source>
        <dbReference type="PROSITE" id="PS50135"/>
    </source>
</evidence>